<dbReference type="Gene3D" id="3.30.710.10">
    <property type="entry name" value="Potassium Channel Kv1.1, Chain A"/>
    <property type="match status" value="1"/>
</dbReference>
<proteinExistence type="predicted"/>
<feature type="region of interest" description="Disordered" evidence="2">
    <location>
        <begin position="1"/>
        <end position="20"/>
    </location>
</feature>
<dbReference type="SUPFAM" id="SSF54695">
    <property type="entry name" value="POZ domain"/>
    <property type="match status" value="1"/>
</dbReference>
<evidence type="ECO:0000313" key="4">
    <source>
        <dbReference type="EMBL" id="KAF2222005.1"/>
    </source>
</evidence>
<feature type="compositionally biased region" description="Polar residues" evidence="2">
    <location>
        <begin position="1"/>
        <end position="10"/>
    </location>
</feature>
<dbReference type="OrthoDB" id="6359816at2759"/>
<dbReference type="PANTHER" id="PTHR47843">
    <property type="entry name" value="BTB DOMAIN-CONTAINING PROTEIN-RELATED"/>
    <property type="match status" value="1"/>
</dbReference>
<dbReference type="InterPro" id="IPR011333">
    <property type="entry name" value="SKP1/BTB/POZ_sf"/>
</dbReference>
<feature type="domain" description="BTB" evidence="3">
    <location>
        <begin position="42"/>
        <end position="101"/>
    </location>
</feature>
<dbReference type="InterPro" id="IPR000210">
    <property type="entry name" value="BTB/POZ_dom"/>
</dbReference>
<gene>
    <name evidence="4" type="ORF">BDZ85DRAFT_135817</name>
</gene>
<dbReference type="SUPFAM" id="SSF57802">
    <property type="entry name" value="Rubredoxin-like"/>
    <property type="match status" value="1"/>
</dbReference>
<evidence type="ECO:0000313" key="5">
    <source>
        <dbReference type="Proteomes" id="UP000799538"/>
    </source>
</evidence>
<accession>A0A6A6G8A5</accession>
<evidence type="ECO:0000259" key="3">
    <source>
        <dbReference type="PROSITE" id="PS50097"/>
    </source>
</evidence>
<feature type="coiled-coil region" evidence="1">
    <location>
        <begin position="221"/>
        <end position="248"/>
    </location>
</feature>
<dbReference type="AlphaFoldDB" id="A0A6A6G8A5"/>
<protein>
    <recommendedName>
        <fullName evidence="3">BTB domain-containing protein</fullName>
    </recommendedName>
</protein>
<dbReference type="PROSITE" id="PS50097">
    <property type="entry name" value="BTB"/>
    <property type="match status" value="1"/>
</dbReference>
<keyword evidence="1" id="KW-0175">Coiled coil</keyword>
<dbReference type="Pfam" id="PF00651">
    <property type="entry name" value="BTB"/>
    <property type="match status" value="1"/>
</dbReference>
<dbReference type="Proteomes" id="UP000799538">
    <property type="component" value="Unassembled WGS sequence"/>
</dbReference>
<dbReference type="PANTHER" id="PTHR47843:SF5">
    <property type="entry name" value="BTB_POZ DOMAIN PROTEIN"/>
    <property type="match status" value="1"/>
</dbReference>
<keyword evidence="5" id="KW-1185">Reference proteome</keyword>
<dbReference type="EMBL" id="ML992509">
    <property type="protein sequence ID" value="KAF2222005.1"/>
    <property type="molecule type" value="Genomic_DNA"/>
</dbReference>
<reference evidence="5" key="1">
    <citation type="journal article" date="2020" name="Stud. Mycol.">
        <title>101 Dothideomycetes genomes: A test case for predicting lifestyles and emergence of pathogens.</title>
        <authorList>
            <person name="Haridas S."/>
            <person name="Albert R."/>
            <person name="Binder M."/>
            <person name="Bloem J."/>
            <person name="LaButti K."/>
            <person name="Salamov A."/>
            <person name="Andreopoulos B."/>
            <person name="Baker S."/>
            <person name="Barry K."/>
            <person name="Bills G."/>
            <person name="Bluhm B."/>
            <person name="Cannon C."/>
            <person name="Castanera R."/>
            <person name="Culley D."/>
            <person name="Daum C."/>
            <person name="Ezra D."/>
            <person name="Gonzalez J."/>
            <person name="Henrissat B."/>
            <person name="Kuo A."/>
            <person name="Liang C."/>
            <person name="Lipzen A."/>
            <person name="Lutzoni F."/>
            <person name="Magnuson J."/>
            <person name="Mondo S."/>
            <person name="Nolan M."/>
            <person name="Ohm R."/>
            <person name="Pangilinan J."/>
            <person name="Park H.-J."/>
            <person name="Ramirez L."/>
            <person name="Alfaro M."/>
            <person name="Sun H."/>
            <person name="Tritt A."/>
            <person name="Yoshinaga Y."/>
            <person name="Zwiers L.-H."/>
            <person name="Turgeon B."/>
            <person name="Goodwin S."/>
            <person name="Spatafora J."/>
            <person name="Crous P."/>
            <person name="Grigoriev I."/>
        </authorList>
    </citation>
    <scope>NUCLEOTIDE SEQUENCE [LARGE SCALE GENOMIC DNA]</scope>
    <source>
        <strain evidence="5">CECT 20119</strain>
    </source>
</reference>
<organism evidence="4 5">
    <name type="scientific">Elsinoe ampelina</name>
    <dbReference type="NCBI Taxonomy" id="302913"/>
    <lineage>
        <taxon>Eukaryota</taxon>
        <taxon>Fungi</taxon>
        <taxon>Dikarya</taxon>
        <taxon>Ascomycota</taxon>
        <taxon>Pezizomycotina</taxon>
        <taxon>Dothideomycetes</taxon>
        <taxon>Dothideomycetidae</taxon>
        <taxon>Myriangiales</taxon>
        <taxon>Elsinoaceae</taxon>
        <taxon>Elsinoe</taxon>
    </lineage>
</organism>
<evidence type="ECO:0000256" key="1">
    <source>
        <dbReference type="SAM" id="Coils"/>
    </source>
</evidence>
<name>A0A6A6G8A5_9PEZI</name>
<dbReference type="CDD" id="cd18186">
    <property type="entry name" value="BTB_POZ_ZBTB_KLHL-like"/>
    <property type="match status" value="1"/>
</dbReference>
<sequence length="286" mass="32369">MPPKQATQALAPSEEQPRPFEVTSERWENHSFYNLYTTGVFSDCQIKCQGNVFKGHLCVIASSSAYFEKALCGDFSEGQTRTLDFSDDDWVLVTGMLKYMYGCPFDTILPDTDSHTQHICLYGLADRIGYDSLKNACANWLKKAFVTPVKTFAAVRETLVSLHETSPPRDNTLKDISKLFTQCNIVILRQAEPHELSELAAEVPDFCSNLLLKITQDGELINKLTDKLAKSQSKCDEHKLALEEEQENWHGWRCRQCNVTFNTSTKEANPWRCPHCRGTSTSLRAV</sequence>
<evidence type="ECO:0000256" key="2">
    <source>
        <dbReference type="SAM" id="MobiDB-lite"/>
    </source>
</evidence>